<dbReference type="RefSeq" id="WP_176233539.1">
    <property type="nucleotide sequence ID" value="NZ_BLRY01000084.1"/>
</dbReference>
<evidence type="ECO:0000313" key="3">
    <source>
        <dbReference type="Proteomes" id="UP000568877"/>
    </source>
</evidence>
<organism evidence="2 3">
    <name type="scientific">Candidatus Hakubella thermalkaliphila</name>
    <dbReference type="NCBI Taxonomy" id="2754717"/>
    <lineage>
        <taxon>Bacteria</taxon>
        <taxon>Bacillati</taxon>
        <taxon>Actinomycetota</taxon>
        <taxon>Actinomycetota incertae sedis</taxon>
        <taxon>Candidatus Hakubellales</taxon>
        <taxon>Candidatus Hakubellaceae</taxon>
        <taxon>Candidatus Hakubella</taxon>
    </lineage>
</organism>
<evidence type="ECO:0000313" key="2">
    <source>
        <dbReference type="EMBL" id="GFP32198.1"/>
    </source>
</evidence>
<gene>
    <name evidence="1" type="ORF">HKBW3S33_01333</name>
    <name evidence="2" type="ORF">HKBW3S42_00503</name>
</gene>
<dbReference type="InterPro" id="IPR010985">
    <property type="entry name" value="Ribbon_hlx_hlx"/>
</dbReference>
<dbReference type="GO" id="GO:0006355">
    <property type="term" value="P:regulation of DNA-templated transcription"/>
    <property type="evidence" value="ECO:0007669"/>
    <property type="project" value="InterPro"/>
</dbReference>
<evidence type="ECO:0000313" key="1">
    <source>
        <dbReference type="EMBL" id="GFP27922.1"/>
    </source>
</evidence>
<dbReference type="Proteomes" id="UP000568877">
    <property type="component" value="Unassembled WGS sequence"/>
</dbReference>
<dbReference type="SUPFAM" id="SSF47598">
    <property type="entry name" value="Ribbon-helix-helix"/>
    <property type="match status" value="1"/>
</dbReference>
<keyword evidence="4" id="KW-1185">Reference proteome</keyword>
<accession>A0A6V8PIW3</accession>
<dbReference type="AlphaFoldDB" id="A0A6V8PIW3"/>
<proteinExistence type="predicted"/>
<name>A0A6V8PIW3_9ACTN</name>
<evidence type="ECO:0000313" key="4">
    <source>
        <dbReference type="Proteomes" id="UP000591948"/>
    </source>
</evidence>
<dbReference type="EMBL" id="BLSA01000042">
    <property type="protein sequence ID" value="GFP32198.1"/>
    <property type="molecule type" value="Genomic_DNA"/>
</dbReference>
<dbReference type="EMBL" id="BLRY01000084">
    <property type="protein sequence ID" value="GFP27922.1"/>
    <property type="molecule type" value="Genomic_DNA"/>
</dbReference>
<protein>
    <submittedName>
        <fullName evidence="2">Uncharacterized protein</fullName>
    </submittedName>
</protein>
<reference evidence="3 4" key="1">
    <citation type="journal article" date="2020" name="Front. Microbiol.">
        <title>Single-cell genomics of novel Actinobacteria with the Wood-Ljungdahl pathway discovered in a serpentinizing system.</title>
        <authorList>
            <person name="Merino N."/>
            <person name="Kawai M."/>
            <person name="Boyd E.S."/>
            <person name="Colman D.R."/>
            <person name="McGlynn S.E."/>
            <person name="Nealson K.H."/>
            <person name="Kurokawa K."/>
            <person name="Hongoh Y."/>
        </authorList>
    </citation>
    <scope>NUCLEOTIDE SEQUENCE [LARGE SCALE GENOMIC DNA]</scope>
    <source>
        <strain evidence="1 4">S33</strain>
        <strain evidence="2 3">S42</strain>
    </source>
</reference>
<sequence>MGKLIVKLSDELHEELRKTAVANRRSFKDIVTALIVSYLSHPTHGGSRRKVEETVFCGSWEDERTAEGIIADMRAECRWFGERKFCQKPPTIISH</sequence>
<dbReference type="Proteomes" id="UP000591948">
    <property type="component" value="Unassembled WGS sequence"/>
</dbReference>
<comment type="caution">
    <text evidence="2">The sequence shown here is derived from an EMBL/GenBank/DDBJ whole genome shotgun (WGS) entry which is preliminary data.</text>
</comment>